<name>A0A1U9LKA6_9PROT</name>
<dbReference type="KEGG" id="aper:A0U91_17100"/>
<keyword evidence="1" id="KW-0614">Plasmid</keyword>
<evidence type="ECO:0000313" key="2">
    <source>
        <dbReference type="Proteomes" id="UP000189055"/>
    </source>
</evidence>
<geneLocation type="plasmid" evidence="2">
    <name>pac1084_1</name>
</geneLocation>
<dbReference type="Proteomes" id="UP000189055">
    <property type="component" value="Plasmid pAC1084_1"/>
</dbReference>
<protein>
    <submittedName>
        <fullName evidence="1">Uncharacterized protein</fullName>
    </submittedName>
</protein>
<gene>
    <name evidence="1" type="ORF">A0U91_17100</name>
</gene>
<proteinExistence type="predicted"/>
<sequence length="69" mass="7796">MPDISDSRILKCAADSPLFLPLRCVDSLTKTGCFLFPTYSFSQIPPYKMPMISIATTVTNQGHIWRIFL</sequence>
<organism evidence="1 2">
    <name type="scientific">Acetobacter persici</name>
    <dbReference type="NCBI Taxonomy" id="1076596"/>
    <lineage>
        <taxon>Bacteria</taxon>
        <taxon>Pseudomonadati</taxon>
        <taxon>Pseudomonadota</taxon>
        <taxon>Alphaproteobacteria</taxon>
        <taxon>Acetobacterales</taxon>
        <taxon>Acetobacteraceae</taxon>
        <taxon>Acetobacter</taxon>
    </lineage>
</organism>
<dbReference type="AlphaFoldDB" id="A0A1U9LKA6"/>
<evidence type="ECO:0000313" key="1">
    <source>
        <dbReference type="EMBL" id="AQT06720.1"/>
    </source>
</evidence>
<accession>A0A1U9LKA6</accession>
<reference evidence="1 2" key="1">
    <citation type="submission" date="2016-03" db="EMBL/GenBank/DDBJ databases">
        <title>Acetic acid bacteria sequencing.</title>
        <authorList>
            <person name="Brandt J."/>
            <person name="Jakob F."/>
            <person name="Vogel R.F."/>
        </authorList>
    </citation>
    <scope>NUCLEOTIDE SEQUENCE [LARGE SCALE GENOMIC DNA]</scope>
    <source>
        <strain evidence="1 2">TMW2.1084</strain>
        <plasmid evidence="2">pac1084_1</plasmid>
    </source>
</reference>
<dbReference type="EMBL" id="CP014688">
    <property type="protein sequence ID" value="AQT06720.1"/>
    <property type="molecule type" value="Genomic_DNA"/>
</dbReference>